<feature type="coiled-coil region" evidence="5">
    <location>
        <begin position="402"/>
        <end position="429"/>
    </location>
</feature>
<evidence type="ECO:0000256" key="3">
    <source>
        <dbReference type="ARBA" id="ARBA00029447"/>
    </source>
</evidence>
<dbReference type="Gene3D" id="6.10.340.10">
    <property type="match status" value="1"/>
</dbReference>
<keyword evidence="2 4" id="KW-0807">Transducer</keyword>
<name>A0A432ZBC4_9GAMM</name>
<comment type="caution">
    <text evidence="9">The sequence shown here is derived from an EMBL/GenBank/DDBJ whole genome shotgun (WGS) entry which is preliminary data.</text>
</comment>
<organism evidence="9 10">
    <name type="scientific">Idiomarina seosinensis</name>
    <dbReference type="NCBI Taxonomy" id="281739"/>
    <lineage>
        <taxon>Bacteria</taxon>
        <taxon>Pseudomonadati</taxon>
        <taxon>Pseudomonadota</taxon>
        <taxon>Gammaproteobacteria</taxon>
        <taxon>Alteromonadales</taxon>
        <taxon>Idiomarinaceae</taxon>
        <taxon>Idiomarina</taxon>
    </lineage>
</organism>
<dbReference type="InterPro" id="IPR004089">
    <property type="entry name" value="MCPsignal_dom"/>
</dbReference>
<dbReference type="Pfam" id="PF00015">
    <property type="entry name" value="MCPsignal"/>
    <property type="match status" value="1"/>
</dbReference>
<evidence type="ECO:0000259" key="7">
    <source>
        <dbReference type="PROSITE" id="PS50111"/>
    </source>
</evidence>
<comment type="subcellular location">
    <subcellularLocation>
        <location evidence="1">Membrane</location>
    </subcellularLocation>
</comment>
<keyword evidence="6" id="KW-0812">Transmembrane</keyword>
<evidence type="ECO:0000256" key="6">
    <source>
        <dbReference type="SAM" id="Phobius"/>
    </source>
</evidence>
<keyword evidence="10" id="KW-1185">Reference proteome</keyword>
<evidence type="ECO:0000256" key="1">
    <source>
        <dbReference type="ARBA" id="ARBA00004370"/>
    </source>
</evidence>
<evidence type="ECO:0000256" key="2">
    <source>
        <dbReference type="ARBA" id="ARBA00023224"/>
    </source>
</evidence>
<evidence type="ECO:0000256" key="5">
    <source>
        <dbReference type="SAM" id="Coils"/>
    </source>
</evidence>
<comment type="similarity">
    <text evidence="3">Belongs to the methyl-accepting chemotaxis (MCP) protein family.</text>
</comment>
<dbReference type="SMART" id="SM00283">
    <property type="entry name" value="MA"/>
    <property type="match status" value="1"/>
</dbReference>
<keyword evidence="6" id="KW-1133">Transmembrane helix</keyword>
<dbReference type="PANTHER" id="PTHR32089:SF112">
    <property type="entry name" value="LYSOZYME-LIKE PROTEIN-RELATED"/>
    <property type="match status" value="1"/>
</dbReference>
<dbReference type="PANTHER" id="PTHR32089">
    <property type="entry name" value="METHYL-ACCEPTING CHEMOTAXIS PROTEIN MCPB"/>
    <property type="match status" value="1"/>
</dbReference>
<dbReference type="GO" id="GO:0006935">
    <property type="term" value="P:chemotaxis"/>
    <property type="evidence" value="ECO:0007669"/>
    <property type="project" value="UniProtKB-ARBA"/>
</dbReference>
<gene>
    <name evidence="9" type="ORF">CWI81_09535</name>
</gene>
<keyword evidence="6" id="KW-0472">Membrane</keyword>
<dbReference type="SUPFAM" id="SSF58104">
    <property type="entry name" value="Methyl-accepting chemotaxis protein (MCP) signaling domain"/>
    <property type="match status" value="1"/>
</dbReference>
<dbReference type="Gene3D" id="1.10.287.950">
    <property type="entry name" value="Methyl-accepting chemotaxis protein"/>
    <property type="match status" value="1"/>
</dbReference>
<accession>A0A432ZBC4</accession>
<dbReference type="GO" id="GO:0007165">
    <property type="term" value="P:signal transduction"/>
    <property type="evidence" value="ECO:0007669"/>
    <property type="project" value="UniProtKB-KW"/>
</dbReference>
<dbReference type="RefSeq" id="WP_126785088.1">
    <property type="nucleotide sequence ID" value="NZ_PIQF01000003.1"/>
</dbReference>
<dbReference type="Proteomes" id="UP000287908">
    <property type="component" value="Unassembled WGS sequence"/>
</dbReference>
<dbReference type="InterPro" id="IPR003660">
    <property type="entry name" value="HAMP_dom"/>
</dbReference>
<feature type="domain" description="Methyl-accepting transducer" evidence="7">
    <location>
        <begin position="380"/>
        <end position="620"/>
    </location>
</feature>
<evidence type="ECO:0000259" key="8">
    <source>
        <dbReference type="PROSITE" id="PS50885"/>
    </source>
</evidence>
<dbReference type="PROSITE" id="PS50111">
    <property type="entry name" value="CHEMOTAXIS_TRANSDUC_2"/>
    <property type="match status" value="1"/>
</dbReference>
<sequence length="639" mass="70612">MRVSSFSRLSSLAVSLVSVLFLALLLWSNVQLNQLSKQQKSFQQIKQQIQVGVVAALTNYLQSGDTIKLNQAADLLQVVDKKLHKMELQQAAPLSNAVRTLQQRIAQDYRAVGKLAGQSNGLVTNAERSLTNEVSSLIDYAQQGYSEQPEVARAYLALASDLVQNITQLIHEREQLTDSNEEADVKPVLETIERSIAALEALPLLGVMEELPDQSMMLVQREARDLGEKIISELASLTRRYPGELKQTQELVGERTKALVQIKTDIQLLQEKALLSEQAIEQQQQHTLTQIKWAIVGLVALLIVFALTNFVLMKRMVLSPLRTLRDAMQRLVQEGQMESLPSSGARSEMGEIAESFNTLLTINSEEEQRKKQQMKVVKGALNTIADEIRQVTDSSEGSSRSANQNMQQLQQLSELSEQLIQRFEVLEKNAQATSQSVMRSEADTTGLEQASAEAQRLIEKGSLSVKELATSVTEVNHILTVINSIAEQTNLLALNAAIEAARAGEHGRGFAVVADEVRKLASQTNQSLSEVQQILTRLTGASESLDENYLLIQSAATEQRQKVTNLADALSEMGEKASSSSAQVDTAFELVSAQSDHVQRFEQTMSQLVNSLNGSVDLLQKVQQQADQQQQKIDQVFGR</sequence>
<reference evidence="9 10" key="1">
    <citation type="journal article" date="2011" name="Front. Microbiol.">
        <title>Genomic signatures of strain selection and enhancement in Bacillus atrophaeus var. globigii, a historical biowarfare simulant.</title>
        <authorList>
            <person name="Gibbons H.S."/>
            <person name="Broomall S.M."/>
            <person name="McNew L.A."/>
            <person name="Daligault H."/>
            <person name="Chapman C."/>
            <person name="Bruce D."/>
            <person name="Karavis M."/>
            <person name="Krepps M."/>
            <person name="McGregor P.A."/>
            <person name="Hong C."/>
            <person name="Park K.H."/>
            <person name="Akmal A."/>
            <person name="Feldman A."/>
            <person name="Lin J.S."/>
            <person name="Chang W.E."/>
            <person name="Higgs B.W."/>
            <person name="Demirev P."/>
            <person name="Lindquist J."/>
            <person name="Liem A."/>
            <person name="Fochler E."/>
            <person name="Read T.D."/>
            <person name="Tapia R."/>
            <person name="Johnson S."/>
            <person name="Bishop-Lilly K.A."/>
            <person name="Detter C."/>
            <person name="Han C."/>
            <person name="Sozhamannan S."/>
            <person name="Rosenzweig C.N."/>
            <person name="Skowronski E.W."/>
        </authorList>
    </citation>
    <scope>NUCLEOTIDE SEQUENCE [LARGE SCALE GENOMIC DNA]</scope>
    <source>
        <strain evidence="9 10">CL-SP19</strain>
    </source>
</reference>
<keyword evidence="5" id="KW-0175">Coiled coil</keyword>
<dbReference type="Pfam" id="PF00672">
    <property type="entry name" value="HAMP"/>
    <property type="match status" value="1"/>
</dbReference>
<evidence type="ECO:0000313" key="9">
    <source>
        <dbReference type="EMBL" id="RUO75214.1"/>
    </source>
</evidence>
<dbReference type="OrthoDB" id="7024925at2"/>
<feature type="domain" description="HAMP" evidence="8">
    <location>
        <begin position="315"/>
        <end position="368"/>
    </location>
</feature>
<dbReference type="EMBL" id="PIQF01000003">
    <property type="protein sequence ID" value="RUO75214.1"/>
    <property type="molecule type" value="Genomic_DNA"/>
</dbReference>
<protein>
    <submittedName>
        <fullName evidence="9">Methyl-accepting chemotaxis protein</fullName>
    </submittedName>
</protein>
<dbReference type="GO" id="GO:0016020">
    <property type="term" value="C:membrane"/>
    <property type="evidence" value="ECO:0007669"/>
    <property type="project" value="UniProtKB-SubCell"/>
</dbReference>
<evidence type="ECO:0000256" key="4">
    <source>
        <dbReference type="PROSITE-ProRule" id="PRU00284"/>
    </source>
</evidence>
<dbReference type="AlphaFoldDB" id="A0A432ZBC4"/>
<dbReference type="PROSITE" id="PS50885">
    <property type="entry name" value="HAMP"/>
    <property type="match status" value="1"/>
</dbReference>
<feature type="transmembrane region" description="Helical" evidence="6">
    <location>
        <begin position="293"/>
        <end position="312"/>
    </location>
</feature>
<proteinExistence type="inferred from homology"/>
<evidence type="ECO:0000313" key="10">
    <source>
        <dbReference type="Proteomes" id="UP000287908"/>
    </source>
</evidence>